<evidence type="ECO:0000313" key="3">
    <source>
        <dbReference type="Proteomes" id="UP000030988"/>
    </source>
</evidence>
<feature type="transmembrane region" description="Helical" evidence="1">
    <location>
        <begin position="262"/>
        <end position="283"/>
    </location>
</feature>
<keyword evidence="3" id="KW-1185">Reference proteome</keyword>
<name>A0A0B2BX75_9SPHN</name>
<accession>A0A0B2BX75</accession>
<keyword evidence="1" id="KW-0812">Transmembrane</keyword>
<keyword evidence="2" id="KW-0503">Monooxygenase</keyword>
<feature type="transmembrane region" description="Helical" evidence="1">
    <location>
        <begin position="295"/>
        <end position="319"/>
    </location>
</feature>
<keyword evidence="1" id="KW-0472">Membrane</keyword>
<dbReference type="STRING" id="1572751.PK98_10640"/>
<protein>
    <submittedName>
        <fullName evidence="2">Monooxygenase</fullName>
    </submittedName>
</protein>
<reference evidence="2 3" key="1">
    <citation type="submission" date="2014-11" db="EMBL/GenBank/DDBJ databases">
        <title>Draft genome sequence of Kirrobacter mercurialis.</title>
        <authorList>
            <person name="Coil D.A."/>
            <person name="Eisen J.A."/>
        </authorList>
    </citation>
    <scope>NUCLEOTIDE SEQUENCE [LARGE SCALE GENOMIC DNA]</scope>
    <source>
        <strain evidence="2 3">Coronado</strain>
    </source>
</reference>
<dbReference type="PANTHER" id="PTHR38457:SF1">
    <property type="entry name" value="REGULATOR ABRB-RELATED"/>
    <property type="match status" value="1"/>
</dbReference>
<sequence length="352" mass="36065">MLQPALRFALALAIGAVGGALFLAIDAPLPWVLGSMAGCAIASIVGLPVAASSATRRPMAAVVGVVLGSTFHPGLFALVQQFWLPLLMLPLFLAVSALLCVTWFRRVAGFDPATAWFAGMPGGVAEMVLLGGERGADERTVGLVHGARIFLVVFTLPFIIRLFHAAPATTGAAAAASATAGAATADLALLLWGGGSIVVGLLLGRVLRLPAWHLLGPLVVSAALHMSGVTDFRMPGWLLAAAQVGIGATIGCRFAGLDLRSFARILALAAGSTIILLGLTFVFATGIARLTGLDLALLALAYSPGGLAEMSLVALGLALEPGVVVIHHLARVIMVLVAAPIFFRTTAKEPLP</sequence>
<feature type="transmembrane region" description="Helical" evidence="1">
    <location>
        <begin position="209"/>
        <end position="229"/>
    </location>
</feature>
<dbReference type="PIRSF" id="PIRSF038991">
    <property type="entry name" value="Protein_AbrB"/>
    <property type="match status" value="1"/>
</dbReference>
<dbReference type="GO" id="GO:0010468">
    <property type="term" value="P:regulation of gene expression"/>
    <property type="evidence" value="ECO:0007669"/>
    <property type="project" value="InterPro"/>
</dbReference>
<feature type="transmembrane region" description="Helical" evidence="1">
    <location>
        <begin position="82"/>
        <end position="101"/>
    </location>
</feature>
<proteinExistence type="predicted"/>
<dbReference type="GO" id="GO:0016020">
    <property type="term" value="C:membrane"/>
    <property type="evidence" value="ECO:0007669"/>
    <property type="project" value="InterPro"/>
</dbReference>
<feature type="transmembrane region" description="Helical" evidence="1">
    <location>
        <begin position="58"/>
        <end position="76"/>
    </location>
</feature>
<feature type="transmembrane region" description="Helical" evidence="1">
    <location>
        <begin position="143"/>
        <end position="163"/>
    </location>
</feature>
<keyword evidence="2" id="KW-0560">Oxidoreductase</keyword>
<comment type="caution">
    <text evidence="2">The sequence shown here is derived from an EMBL/GenBank/DDBJ whole genome shotgun (WGS) entry which is preliminary data.</text>
</comment>
<gene>
    <name evidence="2" type="ORF">PK98_10640</name>
</gene>
<dbReference type="InterPro" id="IPR007820">
    <property type="entry name" value="AbrB_fam"/>
</dbReference>
<feature type="transmembrane region" description="Helical" evidence="1">
    <location>
        <begin position="175"/>
        <end position="203"/>
    </location>
</feature>
<feature type="transmembrane region" description="Helical" evidence="1">
    <location>
        <begin position="31"/>
        <end position="51"/>
    </location>
</feature>
<dbReference type="NCBIfam" id="TIGR03082">
    <property type="entry name" value="Gneg_AbrB_dup"/>
    <property type="match status" value="2"/>
</dbReference>
<feature type="transmembrane region" description="Helical" evidence="1">
    <location>
        <begin position="236"/>
        <end position="256"/>
    </location>
</feature>
<dbReference type="Pfam" id="PF05145">
    <property type="entry name" value="AbrB"/>
    <property type="match status" value="1"/>
</dbReference>
<dbReference type="Proteomes" id="UP000030988">
    <property type="component" value="Unassembled WGS sequence"/>
</dbReference>
<feature type="transmembrane region" description="Helical" evidence="1">
    <location>
        <begin position="7"/>
        <end position="25"/>
    </location>
</feature>
<organism evidence="2 3">
    <name type="scientific">Croceibacterium mercuriale</name>
    <dbReference type="NCBI Taxonomy" id="1572751"/>
    <lineage>
        <taxon>Bacteria</taxon>
        <taxon>Pseudomonadati</taxon>
        <taxon>Pseudomonadota</taxon>
        <taxon>Alphaproteobacteria</taxon>
        <taxon>Sphingomonadales</taxon>
        <taxon>Erythrobacteraceae</taxon>
        <taxon>Croceibacterium</taxon>
    </lineage>
</organism>
<dbReference type="EMBL" id="JTDN01000002">
    <property type="protein sequence ID" value="KHL24470.1"/>
    <property type="molecule type" value="Genomic_DNA"/>
</dbReference>
<dbReference type="AlphaFoldDB" id="A0A0B2BX75"/>
<evidence type="ECO:0000256" key="1">
    <source>
        <dbReference type="SAM" id="Phobius"/>
    </source>
</evidence>
<feature type="transmembrane region" description="Helical" evidence="1">
    <location>
        <begin position="325"/>
        <end position="343"/>
    </location>
</feature>
<dbReference type="GO" id="GO:0004497">
    <property type="term" value="F:monooxygenase activity"/>
    <property type="evidence" value="ECO:0007669"/>
    <property type="project" value="UniProtKB-KW"/>
</dbReference>
<keyword evidence="1" id="KW-1133">Transmembrane helix</keyword>
<dbReference type="InterPro" id="IPR017516">
    <property type="entry name" value="AbrB_dup"/>
</dbReference>
<dbReference type="PANTHER" id="PTHR38457">
    <property type="entry name" value="REGULATOR ABRB-RELATED"/>
    <property type="match status" value="1"/>
</dbReference>
<evidence type="ECO:0000313" key="2">
    <source>
        <dbReference type="EMBL" id="KHL24470.1"/>
    </source>
</evidence>